<feature type="signal peptide" evidence="1">
    <location>
        <begin position="1"/>
        <end position="24"/>
    </location>
</feature>
<evidence type="ECO:0008006" key="4">
    <source>
        <dbReference type="Google" id="ProtNLM"/>
    </source>
</evidence>
<sequence length="362" mass="39989">MKTLKSINKLAYLVTTLCTSLIFAQEEASWLKGFKLSGNADIFYKADFAGSDNNTKTSFTAPNNSFELGMFSLKLTHSSGKFTTVADLGFGNRAEQFSYTADNTKFLIKQLYIDYAATDKLTLTGGSWATHVGYELLDAPENDIYSMSYAFSYGPFLHTGFKANYVASKFNFMAGVVNPTDFKSAFHTADPNTGESFKNKFFIWQIGYAGDQLSAYLNGQHGSYNPWSNNVSQFDLTAAYKFTDKFKLGVNATTATFSSDTPNVGKQTWSSLVGYLKYDVNEGFALNYRAEYLDNKDNALALGAANGNTVFANTISATLRQGNFQLKPEIRFESSNEDIYFKKDGSATGSSANFLIGAMYKF</sequence>
<comment type="caution">
    <text evidence="2">The sequence shown here is derived from an EMBL/GenBank/DDBJ whole genome shotgun (WGS) entry which is preliminary data.</text>
</comment>
<gene>
    <name evidence="2" type="ORF">BHF72_0922</name>
</gene>
<dbReference type="RefSeq" id="WP_069800858.1">
    <property type="nucleotide sequence ID" value="NZ_CP034157.1"/>
</dbReference>
<dbReference type="EMBL" id="MKGI01000080">
    <property type="protein sequence ID" value="OEL09974.1"/>
    <property type="molecule type" value="Genomic_DNA"/>
</dbReference>
<feature type="chain" id="PRO_5009186763" description="Porin" evidence="1">
    <location>
        <begin position="25"/>
        <end position="362"/>
    </location>
</feature>
<proteinExistence type="predicted"/>
<dbReference type="SUPFAM" id="SSF56935">
    <property type="entry name" value="Porins"/>
    <property type="match status" value="1"/>
</dbReference>
<dbReference type="Proteomes" id="UP000095601">
    <property type="component" value="Unassembled WGS sequence"/>
</dbReference>
<reference evidence="2 3" key="1">
    <citation type="submission" date="2016-09" db="EMBL/GenBank/DDBJ databases">
        <authorList>
            <person name="Capua I."/>
            <person name="De Benedictis P."/>
            <person name="Joannis T."/>
            <person name="Lombin L.H."/>
            <person name="Cattoli G."/>
        </authorList>
    </citation>
    <scope>NUCLEOTIDE SEQUENCE [LARGE SCALE GENOMIC DNA]</scope>
    <source>
        <strain evidence="2 3">NRS-1</strain>
    </source>
</reference>
<dbReference type="PATRIC" id="fig|237258.4.peg.1100"/>
<keyword evidence="3" id="KW-1185">Reference proteome</keyword>
<evidence type="ECO:0000313" key="3">
    <source>
        <dbReference type="Proteomes" id="UP000095601"/>
    </source>
</evidence>
<dbReference type="InterPro" id="IPR011486">
    <property type="entry name" value="BBP2"/>
</dbReference>
<dbReference type="Pfam" id="PF07642">
    <property type="entry name" value="BBP2"/>
    <property type="match status" value="1"/>
</dbReference>
<accession>A0A1E5UAL7</accession>
<name>A0A1E5UAL7_9FLAO</name>
<protein>
    <recommendedName>
        <fullName evidence="4">Porin</fullName>
    </recommendedName>
</protein>
<dbReference type="AlphaFoldDB" id="A0A1E5UAL7"/>
<organism evidence="2 3">
    <name type="scientific">Cloacibacterium normanense</name>
    <dbReference type="NCBI Taxonomy" id="237258"/>
    <lineage>
        <taxon>Bacteria</taxon>
        <taxon>Pseudomonadati</taxon>
        <taxon>Bacteroidota</taxon>
        <taxon>Flavobacteriia</taxon>
        <taxon>Flavobacteriales</taxon>
        <taxon>Weeksellaceae</taxon>
    </lineage>
</organism>
<keyword evidence="1" id="KW-0732">Signal</keyword>
<dbReference type="OrthoDB" id="1114561at2"/>
<dbReference type="STRING" id="237258.SAMN04489756_11674"/>
<evidence type="ECO:0000313" key="2">
    <source>
        <dbReference type="EMBL" id="OEL09974.1"/>
    </source>
</evidence>
<dbReference type="KEGG" id="cnr:EB819_12470"/>
<evidence type="ECO:0000256" key="1">
    <source>
        <dbReference type="SAM" id="SignalP"/>
    </source>
</evidence>